<reference evidence="1 2" key="1">
    <citation type="journal article" date="2023" name="Plants (Basel)">
        <title>Bridging the Gap: Combining Genomics and Transcriptomics Approaches to Understand Stylosanthes scabra, an Orphan Legume from the Brazilian Caatinga.</title>
        <authorList>
            <person name="Ferreira-Neto J.R.C."/>
            <person name="da Silva M.D."/>
            <person name="Binneck E."/>
            <person name="de Melo N.F."/>
            <person name="da Silva R.H."/>
            <person name="de Melo A.L.T.M."/>
            <person name="Pandolfi V."/>
            <person name="Bustamante F.O."/>
            <person name="Brasileiro-Vidal A.C."/>
            <person name="Benko-Iseppon A.M."/>
        </authorList>
    </citation>
    <scope>NUCLEOTIDE SEQUENCE [LARGE SCALE GENOMIC DNA]</scope>
    <source>
        <tissue evidence="1">Leaves</tissue>
    </source>
</reference>
<evidence type="ECO:0008006" key="3">
    <source>
        <dbReference type="Google" id="ProtNLM"/>
    </source>
</evidence>
<evidence type="ECO:0000313" key="2">
    <source>
        <dbReference type="Proteomes" id="UP001341840"/>
    </source>
</evidence>
<dbReference type="Proteomes" id="UP001341840">
    <property type="component" value="Unassembled WGS sequence"/>
</dbReference>
<keyword evidence="2" id="KW-1185">Reference proteome</keyword>
<proteinExistence type="predicted"/>
<accession>A0ABU6VPT0</accession>
<dbReference type="EMBL" id="JASCZI010151860">
    <property type="protein sequence ID" value="MED6174688.1"/>
    <property type="molecule type" value="Genomic_DNA"/>
</dbReference>
<sequence length="115" mass="12541">MAIVGKSVMARGGGGHDATGKSDSRCLVVELNGLAAMADGLAAKVSDGTVQRKERCSIFWIVHTRVCDVWLLLTPFQKMGFSYVFQAQVIFQQFGFQCGPSFKGNYIAHTVGQFF</sequence>
<protein>
    <recommendedName>
        <fullName evidence="3">Protein-serine/threonine phosphatase</fullName>
    </recommendedName>
</protein>
<evidence type="ECO:0000313" key="1">
    <source>
        <dbReference type="EMBL" id="MED6174688.1"/>
    </source>
</evidence>
<organism evidence="1 2">
    <name type="scientific">Stylosanthes scabra</name>
    <dbReference type="NCBI Taxonomy" id="79078"/>
    <lineage>
        <taxon>Eukaryota</taxon>
        <taxon>Viridiplantae</taxon>
        <taxon>Streptophyta</taxon>
        <taxon>Embryophyta</taxon>
        <taxon>Tracheophyta</taxon>
        <taxon>Spermatophyta</taxon>
        <taxon>Magnoliopsida</taxon>
        <taxon>eudicotyledons</taxon>
        <taxon>Gunneridae</taxon>
        <taxon>Pentapetalae</taxon>
        <taxon>rosids</taxon>
        <taxon>fabids</taxon>
        <taxon>Fabales</taxon>
        <taxon>Fabaceae</taxon>
        <taxon>Papilionoideae</taxon>
        <taxon>50 kb inversion clade</taxon>
        <taxon>dalbergioids sensu lato</taxon>
        <taxon>Dalbergieae</taxon>
        <taxon>Pterocarpus clade</taxon>
        <taxon>Stylosanthes</taxon>
    </lineage>
</organism>
<name>A0ABU6VPT0_9FABA</name>
<gene>
    <name evidence="1" type="ORF">PIB30_071441</name>
</gene>
<comment type="caution">
    <text evidence="1">The sequence shown here is derived from an EMBL/GenBank/DDBJ whole genome shotgun (WGS) entry which is preliminary data.</text>
</comment>